<dbReference type="EMBL" id="JBHSGD010000008">
    <property type="protein sequence ID" value="MFC4653246.1"/>
    <property type="molecule type" value="Genomic_DNA"/>
</dbReference>
<evidence type="ECO:0000256" key="1">
    <source>
        <dbReference type="ARBA" id="ARBA00004651"/>
    </source>
</evidence>
<feature type="transmembrane region" description="Helical" evidence="7">
    <location>
        <begin position="248"/>
        <end position="266"/>
    </location>
</feature>
<evidence type="ECO:0000256" key="6">
    <source>
        <dbReference type="ARBA" id="ARBA00023136"/>
    </source>
</evidence>
<dbReference type="PROSITE" id="PS50850">
    <property type="entry name" value="MFS"/>
    <property type="match status" value="1"/>
</dbReference>
<sequence>MNTKLVKIFSIFLFGNLTSQALSYMIDWHVLRETGHATDFALIIMLSSLVALIAMPFIGTLVDRKNHKHLLLVAQIFEIVSLLIFFIQPYHNLVVYILLTIALSLANILFLLTMFASVAEIADNDEEMMKINGIQQGISTTFSIIAPPLAGFLLVFVSVRFFALIEIFSAVLVLFVTLSLTIKKTTAATAQASSDEKISFHDVLRFLFQKQLILSLMLVMVSLNFILAAVNIGIPYFITHQFAGNTKLLGIIETGLPIGMILASFISQHLKKIHLLDTLRISYSLVALSIILFGVFAFLDVRNIIFIALTFLLCGLVLGAGQGVSQIPMLTFLQKNISEKIQGRTFSIIDTFAQILVPIGLLMYGFVYDHLNSGSILIVSGLVLLLFIIFISKNFKNYKKDDRYDF</sequence>
<proteinExistence type="predicted"/>
<evidence type="ECO:0000256" key="2">
    <source>
        <dbReference type="ARBA" id="ARBA00022448"/>
    </source>
</evidence>
<dbReference type="PANTHER" id="PTHR23513">
    <property type="entry name" value="INTEGRAL MEMBRANE EFFLUX PROTEIN-RELATED"/>
    <property type="match status" value="1"/>
</dbReference>
<feature type="transmembrane region" description="Helical" evidence="7">
    <location>
        <begin position="278"/>
        <end position="298"/>
    </location>
</feature>
<feature type="transmembrane region" description="Helical" evidence="7">
    <location>
        <begin position="93"/>
        <end position="116"/>
    </location>
</feature>
<dbReference type="RefSeq" id="WP_213536423.1">
    <property type="nucleotide sequence ID" value="NZ_BOVQ01000006.1"/>
</dbReference>
<dbReference type="PANTHER" id="PTHR23513:SF6">
    <property type="entry name" value="MAJOR FACILITATOR SUPERFAMILY ASSOCIATED DOMAIN-CONTAINING PROTEIN"/>
    <property type="match status" value="1"/>
</dbReference>
<dbReference type="Pfam" id="PF07690">
    <property type="entry name" value="MFS_1"/>
    <property type="match status" value="1"/>
</dbReference>
<dbReference type="InterPro" id="IPR020846">
    <property type="entry name" value="MFS_dom"/>
</dbReference>
<keyword evidence="6 7" id="KW-0472">Membrane</keyword>
<keyword evidence="2" id="KW-0813">Transport</keyword>
<evidence type="ECO:0000256" key="7">
    <source>
        <dbReference type="SAM" id="Phobius"/>
    </source>
</evidence>
<feature type="transmembrane region" description="Helical" evidence="7">
    <location>
        <begin position="137"/>
        <end position="155"/>
    </location>
</feature>
<gene>
    <name evidence="9" type="ORF">ACFO26_10050</name>
</gene>
<evidence type="ECO:0000256" key="5">
    <source>
        <dbReference type="ARBA" id="ARBA00022989"/>
    </source>
</evidence>
<feature type="transmembrane region" description="Helical" evidence="7">
    <location>
        <begin position="39"/>
        <end position="58"/>
    </location>
</feature>
<keyword evidence="10" id="KW-1185">Reference proteome</keyword>
<dbReference type="Proteomes" id="UP001595987">
    <property type="component" value="Unassembled WGS sequence"/>
</dbReference>
<dbReference type="InterPro" id="IPR011701">
    <property type="entry name" value="MFS"/>
</dbReference>
<feature type="domain" description="Major facilitator superfamily (MFS) profile" evidence="8">
    <location>
        <begin position="1"/>
        <end position="399"/>
    </location>
</feature>
<feature type="transmembrane region" description="Helical" evidence="7">
    <location>
        <begin position="161"/>
        <end position="182"/>
    </location>
</feature>
<evidence type="ECO:0000313" key="9">
    <source>
        <dbReference type="EMBL" id="MFC4653246.1"/>
    </source>
</evidence>
<accession>A0ABV9JFF1</accession>
<name>A0ABV9JFF1_9LACT</name>
<protein>
    <submittedName>
        <fullName evidence="9">MFS transporter</fullName>
    </submittedName>
</protein>
<feature type="transmembrane region" description="Helical" evidence="7">
    <location>
        <begin position="373"/>
        <end position="391"/>
    </location>
</feature>
<evidence type="ECO:0000313" key="10">
    <source>
        <dbReference type="Proteomes" id="UP001595987"/>
    </source>
</evidence>
<feature type="transmembrane region" description="Helical" evidence="7">
    <location>
        <begin position="304"/>
        <end position="324"/>
    </location>
</feature>
<keyword evidence="5 7" id="KW-1133">Transmembrane helix</keyword>
<feature type="transmembrane region" description="Helical" evidence="7">
    <location>
        <begin position="70"/>
        <end position="87"/>
    </location>
</feature>
<feature type="transmembrane region" description="Helical" evidence="7">
    <location>
        <begin position="212"/>
        <end position="236"/>
    </location>
</feature>
<evidence type="ECO:0000256" key="4">
    <source>
        <dbReference type="ARBA" id="ARBA00022692"/>
    </source>
</evidence>
<dbReference type="SUPFAM" id="SSF103473">
    <property type="entry name" value="MFS general substrate transporter"/>
    <property type="match status" value="1"/>
</dbReference>
<feature type="transmembrane region" description="Helical" evidence="7">
    <location>
        <begin position="345"/>
        <end position="367"/>
    </location>
</feature>
<reference evidence="10" key="1">
    <citation type="journal article" date="2019" name="Int. J. Syst. Evol. Microbiol.">
        <title>The Global Catalogue of Microorganisms (GCM) 10K type strain sequencing project: providing services to taxonomists for standard genome sequencing and annotation.</title>
        <authorList>
            <consortium name="The Broad Institute Genomics Platform"/>
            <consortium name="The Broad Institute Genome Sequencing Center for Infectious Disease"/>
            <person name="Wu L."/>
            <person name="Ma J."/>
        </authorList>
    </citation>
    <scope>NUCLEOTIDE SEQUENCE [LARGE SCALE GENOMIC DNA]</scope>
    <source>
        <strain evidence="10">CCUG 63287</strain>
    </source>
</reference>
<dbReference type="InterPro" id="IPR036259">
    <property type="entry name" value="MFS_trans_sf"/>
</dbReference>
<evidence type="ECO:0000259" key="8">
    <source>
        <dbReference type="PROSITE" id="PS50850"/>
    </source>
</evidence>
<comment type="caution">
    <text evidence="9">The sequence shown here is derived from an EMBL/GenBank/DDBJ whole genome shotgun (WGS) entry which is preliminary data.</text>
</comment>
<evidence type="ECO:0000256" key="3">
    <source>
        <dbReference type="ARBA" id="ARBA00022475"/>
    </source>
</evidence>
<comment type="subcellular location">
    <subcellularLocation>
        <location evidence="1">Cell membrane</location>
        <topology evidence="1">Multi-pass membrane protein</topology>
    </subcellularLocation>
</comment>
<keyword evidence="3" id="KW-1003">Cell membrane</keyword>
<keyword evidence="4 7" id="KW-0812">Transmembrane</keyword>
<organism evidence="9 10">
    <name type="scientific">Lactococcus nasutitermitis</name>
    <dbReference type="NCBI Taxonomy" id="1652957"/>
    <lineage>
        <taxon>Bacteria</taxon>
        <taxon>Bacillati</taxon>
        <taxon>Bacillota</taxon>
        <taxon>Bacilli</taxon>
        <taxon>Lactobacillales</taxon>
        <taxon>Streptococcaceae</taxon>
        <taxon>Lactococcus</taxon>
    </lineage>
</organism>
<dbReference type="CDD" id="cd06173">
    <property type="entry name" value="MFS_MefA_like"/>
    <property type="match status" value="1"/>
</dbReference>
<dbReference type="Gene3D" id="1.20.1250.20">
    <property type="entry name" value="MFS general substrate transporter like domains"/>
    <property type="match status" value="1"/>
</dbReference>